<accession>A0A7K1LM36</accession>
<dbReference type="OrthoDB" id="5432096at2"/>
<evidence type="ECO:0000313" key="1">
    <source>
        <dbReference type="EMBL" id="MUP41798.1"/>
    </source>
</evidence>
<dbReference type="EMBL" id="VJVW01000002">
    <property type="protein sequence ID" value="MUP41798.1"/>
    <property type="molecule type" value="Genomic_DNA"/>
</dbReference>
<dbReference type="AlphaFoldDB" id="A0A7K1LM36"/>
<dbReference type="Gene3D" id="3.40.50.300">
    <property type="entry name" value="P-loop containing nucleotide triphosphate hydrolases"/>
    <property type="match status" value="1"/>
</dbReference>
<keyword evidence="1" id="KW-0808">Transferase</keyword>
<keyword evidence="2" id="KW-1185">Reference proteome</keyword>
<dbReference type="SUPFAM" id="SSF52540">
    <property type="entry name" value="P-loop containing nucleoside triphosphate hydrolases"/>
    <property type="match status" value="1"/>
</dbReference>
<sequence>MTKIKNAIIIHGPGKSGTTLINNILGTHKDLYWISTYLNKFPKIPALSLFNGLTQNNLIGEKIRRLDKSPKPAEAYNFWSTYLKDFRFNDSKFSKTDIQNTAKVINKIKHFQNRNRFLTKITGPSRYNFIDELFEEPYIVWLDRDPRAIISSYFTSNWRYKNSNSPSGKSRKEVIKEYVEYYKWLHIEKECLKEFNFRLFNYEHLVNEPKEFFEDLCEFLKLERDNSFFQSIEDWKLDRSKNEKFRKVFSKKELMYIEELLK</sequence>
<dbReference type="InterPro" id="IPR027417">
    <property type="entry name" value="P-loop_NTPase"/>
</dbReference>
<dbReference type="Pfam" id="PF13469">
    <property type="entry name" value="Sulfotransfer_3"/>
    <property type="match status" value="1"/>
</dbReference>
<dbReference type="RefSeq" id="WP_156274439.1">
    <property type="nucleotide sequence ID" value="NZ_BAABGI010000001.1"/>
</dbReference>
<protein>
    <submittedName>
        <fullName evidence="1">Sulfotransferase</fullName>
    </submittedName>
</protein>
<dbReference type="Proteomes" id="UP000460416">
    <property type="component" value="Unassembled WGS sequence"/>
</dbReference>
<proteinExistence type="predicted"/>
<name>A0A7K1LM36_9FLAO</name>
<organism evidence="1 2">
    <name type="scientific">Christiangramia aestuarii</name>
    <dbReference type="NCBI Taxonomy" id="1028746"/>
    <lineage>
        <taxon>Bacteria</taxon>
        <taxon>Pseudomonadati</taxon>
        <taxon>Bacteroidota</taxon>
        <taxon>Flavobacteriia</taxon>
        <taxon>Flavobacteriales</taxon>
        <taxon>Flavobacteriaceae</taxon>
        <taxon>Christiangramia</taxon>
    </lineage>
</organism>
<evidence type="ECO:0000313" key="2">
    <source>
        <dbReference type="Proteomes" id="UP000460416"/>
    </source>
</evidence>
<dbReference type="GO" id="GO:0016740">
    <property type="term" value="F:transferase activity"/>
    <property type="evidence" value="ECO:0007669"/>
    <property type="project" value="UniProtKB-KW"/>
</dbReference>
<reference evidence="1 2" key="1">
    <citation type="submission" date="2019-07" db="EMBL/GenBank/DDBJ databases">
        <title>Gramella aestuarii sp. nov., isolated from a tidal flat, and emended description of Gramella echinicola.</title>
        <authorList>
            <person name="Liu L."/>
        </authorList>
    </citation>
    <scope>NUCLEOTIDE SEQUENCE [LARGE SCALE GENOMIC DNA]</scope>
    <source>
        <strain evidence="1 2">BS12</strain>
    </source>
</reference>
<comment type="caution">
    <text evidence="1">The sequence shown here is derived from an EMBL/GenBank/DDBJ whole genome shotgun (WGS) entry which is preliminary data.</text>
</comment>
<gene>
    <name evidence="1" type="ORF">FLP08_04370</name>
</gene>